<sequence>MPPSAAHRHPTVLSLLAHVSLLITDTLIYARLQHTHVRLPVSCLYPLTCRSDADATRKSSSAPCSESRLDLTTTVSILARTATPSALRWADLMSRTAARCVPSTCAPVYTINLHRVTPASSRTGQCNEIQSAHNPCSRDGEYADETGRDIQSTPGTIGGP</sequence>
<keyword evidence="2" id="KW-0732">Signal</keyword>
<dbReference type="EMBL" id="KV417273">
    <property type="protein sequence ID" value="KZO99262.1"/>
    <property type="molecule type" value="Genomic_DNA"/>
</dbReference>
<feature type="compositionally biased region" description="Basic and acidic residues" evidence="1">
    <location>
        <begin position="138"/>
        <end position="148"/>
    </location>
</feature>
<evidence type="ECO:0000313" key="3">
    <source>
        <dbReference type="EMBL" id="KZO99262.1"/>
    </source>
</evidence>
<feature type="region of interest" description="Disordered" evidence="1">
    <location>
        <begin position="138"/>
        <end position="160"/>
    </location>
</feature>
<proteinExistence type="predicted"/>
<feature type="compositionally biased region" description="Polar residues" evidence="1">
    <location>
        <begin position="149"/>
        <end position="160"/>
    </location>
</feature>
<name>A0A167PZ37_CALVF</name>
<evidence type="ECO:0008006" key="5">
    <source>
        <dbReference type="Google" id="ProtNLM"/>
    </source>
</evidence>
<evidence type="ECO:0000256" key="1">
    <source>
        <dbReference type="SAM" id="MobiDB-lite"/>
    </source>
</evidence>
<feature type="signal peptide" evidence="2">
    <location>
        <begin position="1"/>
        <end position="30"/>
    </location>
</feature>
<protein>
    <recommendedName>
        <fullName evidence="5">Secreted protein</fullName>
    </recommendedName>
</protein>
<evidence type="ECO:0000256" key="2">
    <source>
        <dbReference type="SAM" id="SignalP"/>
    </source>
</evidence>
<keyword evidence="4" id="KW-1185">Reference proteome</keyword>
<reference evidence="3 4" key="1">
    <citation type="journal article" date="2016" name="Mol. Biol. Evol.">
        <title>Comparative Genomics of Early-Diverging Mushroom-Forming Fungi Provides Insights into the Origins of Lignocellulose Decay Capabilities.</title>
        <authorList>
            <person name="Nagy L.G."/>
            <person name="Riley R."/>
            <person name="Tritt A."/>
            <person name="Adam C."/>
            <person name="Daum C."/>
            <person name="Floudas D."/>
            <person name="Sun H."/>
            <person name="Yadav J.S."/>
            <person name="Pangilinan J."/>
            <person name="Larsson K.H."/>
            <person name="Matsuura K."/>
            <person name="Barry K."/>
            <person name="Labutti K."/>
            <person name="Kuo R."/>
            <person name="Ohm R.A."/>
            <person name="Bhattacharya S.S."/>
            <person name="Shirouzu T."/>
            <person name="Yoshinaga Y."/>
            <person name="Martin F.M."/>
            <person name="Grigoriev I.V."/>
            <person name="Hibbett D.S."/>
        </authorList>
    </citation>
    <scope>NUCLEOTIDE SEQUENCE [LARGE SCALE GENOMIC DNA]</scope>
    <source>
        <strain evidence="3 4">TUFC12733</strain>
    </source>
</reference>
<accession>A0A167PZ37</accession>
<feature type="chain" id="PRO_5007891355" description="Secreted protein" evidence="2">
    <location>
        <begin position="31"/>
        <end position="160"/>
    </location>
</feature>
<evidence type="ECO:0000313" key="4">
    <source>
        <dbReference type="Proteomes" id="UP000076738"/>
    </source>
</evidence>
<organism evidence="3 4">
    <name type="scientific">Calocera viscosa (strain TUFC12733)</name>
    <dbReference type="NCBI Taxonomy" id="1330018"/>
    <lineage>
        <taxon>Eukaryota</taxon>
        <taxon>Fungi</taxon>
        <taxon>Dikarya</taxon>
        <taxon>Basidiomycota</taxon>
        <taxon>Agaricomycotina</taxon>
        <taxon>Dacrymycetes</taxon>
        <taxon>Dacrymycetales</taxon>
        <taxon>Dacrymycetaceae</taxon>
        <taxon>Calocera</taxon>
    </lineage>
</organism>
<dbReference type="AlphaFoldDB" id="A0A167PZ37"/>
<gene>
    <name evidence="3" type="ORF">CALVIDRAFT_407254</name>
</gene>
<dbReference type="Proteomes" id="UP000076738">
    <property type="component" value="Unassembled WGS sequence"/>
</dbReference>